<dbReference type="Pfam" id="PF06182">
    <property type="entry name" value="ABC2_membrane_6"/>
    <property type="match status" value="1"/>
</dbReference>
<accession>A0ABT2UGV6</accession>
<evidence type="ECO:0000313" key="2">
    <source>
        <dbReference type="EMBL" id="MCU6793868.1"/>
    </source>
</evidence>
<feature type="transmembrane region" description="Helical" evidence="1">
    <location>
        <begin position="230"/>
        <end position="251"/>
    </location>
</feature>
<keyword evidence="1" id="KW-0812">Transmembrane</keyword>
<evidence type="ECO:0000256" key="1">
    <source>
        <dbReference type="SAM" id="Phobius"/>
    </source>
</evidence>
<dbReference type="InterPro" id="IPR010390">
    <property type="entry name" value="ABC-2_transporter-like"/>
</dbReference>
<evidence type="ECO:0000313" key="3">
    <source>
        <dbReference type="Proteomes" id="UP001652445"/>
    </source>
</evidence>
<keyword evidence="1" id="KW-0472">Membrane</keyword>
<dbReference type="Proteomes" id="UP001652445">
    <property type="component" value="Unassembled WGS sequence"/>
</dbReference>
<dbReference type="EMBL" id="JAOQIO010000069">
    <property type="protein sequence ID" value="MCU6793868.1"/>
    <property type="molecule type" value="Genomic_DNA"/>
</dbReference>
<gene>
    <name evidence="2" type="ORF">OB236_17335</name>
</gene>
<feature type="transmembrane region" description="Helical" evidence="1">
    <location>
        <begin position="204"/>
        <end position="224"/>
    </location>
</feature>
<feature type="transmembrane region" description="Helical" evidence="1">
    <location>
        <begin position="142"/>
        <end position="172"/>
    </location>
</feature>
<dbReference type="PANTHER" id="PTHR36833">
    <property type="entry name" value="SLR0610 PROTEIN-RELATED"/>
    <property type="match status" value="1"/>
</dbReference>
<keyword evidence="3" id="KW-1185">Reference proteome</keyword>
<proteinExistence type="predicted"/>
<organism evidence="2 3">
    <name type="scientific">Paenibacillus baimaensis</name>
    <dbReference type="NCBI Taxonomy" id="2982185"/>
    <lineage>
        <taxon>Bacteria</taxon>
        <taxon>Bacillati</taxon>
        <taxon>Bacillota</taxon>
        <taxon>Bacilli</taxon>
        <taxon>Bacillales</taxon>
        <taxon>Paenibacillaceae</taxon>
        <taxon>Paenibacillus</taxon>
    </lineage>
</organism>
<dbReference type="RefSeq" id="WP_262685093.1">
    <property type="nucleotide sequence ID" value="NZ_JAOQIO010000069.1"/>
</dbReference>
<feature type="transmembrane region" description="Helical" evidence="1">
    <location>
        <begin position="116"/>
        <end position="136"/>
    </location>
</feature>
<reference evidence="2 3" key="1">
    <citation type="submission" date="2022-09" db="EMBL/GenBank/DDBJ databases">
        <authorList>
            <person name="Han X.L."/>
            <person name="Wang Q."/>
            <person name="Lu T."/>
        </authorList>
    </citation>
    <scope>NUCLEOTIDE SEQUENCE [LARGE SCALE GENOMIC DNA]</scope>
    <source>
        <strain evidence="2 3">WQ 127069</strain>
    </source>
</reference>
<sequence length="263" mass="29662">MSWIQLYARMAGASLRGQMQYKFNFIFSSMMALFMFSLEFLTVATVIYRFNGIQGWGVYEIGYLFTIMMFTRAFYRILASEVNGFEKYLVQGLLDSLLIRPAPVLLVLMTRNFRPMLGELILGLILVSVCLHHLMASGQVTWWAIPLTCVVVASGTMITFSIGLATAAVGFWTHRIDDLQRITDNAGTIAGQYPLTIYPQWMRVVLLTIVPMGFTAYVPSLYVIRGEQGPWVVVVTLLVAILLLLAALRLWRYGISHYQSTGT</sequence>
<name>A0ABT2UGV6_9BACL</name>
<protein>
    <submittedName>
        <fullName evidence="2">ABC-2 family transporter protein</fullName>
    </submittedName>
</protein>
<dbReference type="PANTHER" id="PTHR36833:SF1">
    <property type="entry name" value="INTEGRAL MEMBRANE TRANSPORT PROTEIN"/>
    <property type="match status" value="1"/>
</dbReference>
<feature type="transmembrane region" description="Helical" evidence="1">
    <location>
        <begin position="25"/>
        <end position="50"/>
    </location>
</feature>
<keyword evidence="1" id="KW-1133">Transmembrane helix</keyword>
<feature type="transmembrane region" description="Helical" evidence="1">
    <location>
        <begin position="56"/>
        <end position="75"/>
    </location>
</feature>
<comment type="caution">
    <text evidence="2">The sequence shown here is derived from an EMBL/GenBank/DDBJ whole genome shotgun (WGS) entry which is preliminary data.</text>
</comment>